<accession>A0AAJ4XA58</accession>
<organism evidence="1 2">
    <name type="scientific">Sphingobacterium mizutaii</name>
    <dbReference type="NCBI Taxonomy" id="1010"/>
    <lineage>
        <taxon>Bacteria</taxon>
        <taxon>Pseudomonadati</taxon>
        <taxon>Bacteroidota</taxon>
        <taxon>Sphingobacteriia</taxon>
        <taxon>Sphingobacteriales</taxon>
        <taxon>Sphingobacteriaceae</taxon>
        <taxon>Sphingobacterium</taxon>
    </lineage>
</organism>
<proteinExistence type="predicted"/>
<sequence length="104" mass="12093">MAFFEPGFKGFEDGPRSCLTFRWMLIFFCHVEERNISELSKLPKLITSFILLTFSFLYFGYDYDWRTVPVPSVQNDRILGEKNLTDSSPFSESLFSAFPILNGK</sequence>
<dbReference type="AlphaFoldDB" id="A0AAJ4XA58"/>
<name>A0AAJ4XA58_9SPHI</name>
<dbReference type="EMBL" id="LT906468">
    <property type="protein sequence ID" value="SNV46958.1"/>
    <property type="molecule type" value="Genomic_DNA"/>
</dbReference>
<gene>
    <name evidence="1" type="ORF">SAMEA4412673_01311</name>
</gene>
<reference evidence="1 2" key="1">
    <citation type="submission" date="2017-06" db="EMBL/GenBank/DDBJ databases">
        <authorList>
            <consortium name="Pathogen Informatics"/>
        </authorList>
    </citation>
    <scope>NUCLEOTIDE SEQUENCE [LARGE SCALE GENOMIC DNA]</scope>
    <source>
        <strain evidence="1 2">NCTC12149</strain>
    </source>
</reference>
<protein>
    <submittedName>
        <fullName evidence="1">Uncharacterized protein</fullName>
    </submittedName>
</protein>
<evidence type="ECO:0000313" key="1">
    <source>
        <dbReference type="EMBL" id="SNV46958.1"/>
    </source>
</evidence>
<evidence type="ECO:0000313" key="2">
    <source>
        <dbReference type="Proteomes" id="UP000215355"/>
    </source>
</evidence>
<dbReference type="Proteomes" id="UP000215355">
    <property type="component" value="Chromosome 1"/>
</dbReference>
<dbReference type="KEGG" id="smiz:4412673_01311"/>